<dbReference type="InterPro" id="IPR011990">
    <property type="entry name" value="TPR-like_helical_dom_sf"/>
</dbReference>
<dbReference type="Gene3D" id="2.40.170.20">
    <property type="entry name" value="TonB-dependent receptor, beta-barrel domain"/>
    <property type="match status" value="1"/>
</dbReference>
<feature type="repeat" description="TPR" evidence="4">
    <location>
        <begin position="456"/>
        <end position="489"/>
    </location>
</feature>
<keyword evidence="4" id="KW-0802">TPR repeat</keyword>
<dbReference type="InterPro" id="IPR019734">
    <property type="entry name" value="TPR_rpt"/>
</dbReference>
<reference evidence="6 7" key="1">
    <citation type="submission" date="2020-08" db="EMBL/GenBank/DDBJ databases">
        <title>Genomic Encyclopedia of Type Strains, Phase IV (KMG-IV): sequencing the most valuable type-strain genomes for metagenomic binning, comparative biology and taxonomic classification.</title>
        <authorList>
            <person name="Goeker M."/>
        </authorList>
    </citation>
    <scope>NUCLEOTIDE SEQUENCE [LARGE SCALE GENOMIC DNA]</scope>
    <source>
        <strain evidence="6 7">DSM 100734</strain>
    </source>
</reference>
<evidence type="ECO:0000313" key="7">
    <source>
        <dbReference type="Proteomes" id="UP000547879"/>
    </source>
</evidence>
<gene>
    <name evidence="6" type="ORF">HNQ72_000468</name>
</gene>
<evidence type="ECO:0000256" key="3">
    <source>
        <dbReference type="ARBA" id="ARBA00023237"/>
    </source>
</evidence>
<keyword evidence="3" id="KW-0998">Cell outer membrane</keyword>
<accession>A0A7W9Y2C6</accession>
<comment type="subcellular location">
    <subcellularLocation>
        <location evidence="1">Cell outer membrane</location>
    </subcellularLocation>
</comment>
<sequence length="1218" mass="132409">MFVSTGCGMLGVLNRLLFAVSLTLLGAGVGLPARSEPVPRDGSVAGAVIARKTGEEVRFIDVSNWQFVDLRQDLVGGDVLRTNATGQLAILFSDRTQIRMGRNATLVVKQVTSGSGADTVLELQAGTIWARAERGGPGVEVQTPAAAAAIRGTDWTMTVEGSRTSLSVLEGEVRLSNPQGSVDVRQGEGAVASIGQAPQKVVIVDSDDREQMLFYLPAREAFRRMPASNQPVAQMRRQADRIVAKPAGERTTEEWVTLAETQLTLEGRPAAQRTLGALEGRTLTVNQKARLSLIEAIMLAEDKHYAEAAKLFDKAQRGLDARRRGVALYGGYYARSLADPTRVEKMPRSVQGPDAAFLRAYAVGFLQDLRAAMGVLKDAERQYPDDPQLPAYGAMLALLLNDRQEYQQAVDRSLSLDPNEPTALEARALYRAGFQGDNSGAMEDLEAAARVTPGSSSTWNVIGNVQSSRDANREAEAAFLKAIELDPQDPIPHANLAIFYLDTGRIEKAKAEIDKAMAVDPAFDLALVARGRYYLQTGEVDKAVEDLLAGTVANPAYSQGQLMLAAAHYEKGDRVAANQALDNADRLDDNDPVIAAVRTALAIDDYDSVGAIRHAQEYLRRSKARGGEFTSVGANHEAGSTLNDAFRLQGLDAWGEYYGDAAFDPFQATAYVDQSLRGSSDPFVDNYFYGDNVITNEGNSQAFSSLLQGLLLDPHIISGRSREANLLKQPFFEVELGGGFTTAGGETGYTAEGEVQAYRNLPFPVSLYANLQWQKVPDARDTGALTDLETENKLIGGNAYLTASPTAYDRLVFYFNDAKSDVFRDLTGDVGSTRLRTYQDVSARVTNAGLGWSHTVAYQNVVNAALLYGGISSDDTQSLDITPPGGPLVTVSAREEFRQRSYIAAINHMVGADDFTWRYGVEGGRIDGRVYRGITGAPGTTDYDESTVGRIYVDLLHEISDSLKAEYALFGSYIDGETSDVARIEPRIGLAWSPTDGQWLRAGFMRSSIDLTTPTLSPIGIVGIQPNAISVETEGYVDTYALRWDAEWTPDFFTALQYQHQEMDNPRIPIPLVSTPFTTSEGRLDRASLTANAVLGAGFGLSSTLAYTDSEDQSSGTPTSGGPLPFVPEWAGQVALTWVNQAHIKTTLAANYVGDRVNEAGASLDDYWTLDANLVWEPFDKRFEFELAAYNLLDEDIELNNDIPGWGRSFKGTFRVRF</sequence>
<evidence type="ECO:0000256" key="1">
    <source>
        <dbReference type="ARBA" id="ARBA00004442"/>
    </source>
</evidence>
<name>A0A7W9Y2C6_9HYPH</name>
<organism evidence="6 7">
    <name type="scientific">Rhizobium wenxiniae</name>
    <dbReference type="NCBI Taxonomy" id="1737357"/>
    <lineage>
        <taxon>Bacteria</taxon>
        <taxon>Pseudomonadati</taxon>
        <taxon>Pseudomonadota</taxon>
        <taxon>Alphaproteobacteria</taxon>
        <taxon>Hyphomicrobiales</taxon>
        <taxon>Rhizobiaceae</taxon>
        <taxon>Rhizobium/Agrobacterium group</taxon>
        <taxon>Rhizobium</taxon>
    </lineage>
</organism>
<dbReference type="InterPro" id="IPR006860">
    <property type="entry name" value="FecR"/>
</dbReference>
<dbReference type="PROSITE" id="PS50005">
    <property type="entry name" value="TPR"/>
    <property type="match status" value="1"/>
</dbReference>
<dbReference type="Proteomes" id="UP000547879">
    <property type="component" value="Unassembled WGS sequence"/>
</dbReference>
<keyword evidence="2" id="KW-0472">Membrane</keyword>
<dbReference type="Pfam" id="PF13431">
    <property type="entry name" value="TPR_17"/>
    <property type="match status" value="1"/>
</dbReference>
<evidence type="ECO:0000256" key="4">
    <source>
        <dbReference type="PROSITE-ProRule" id="PRU00339"/>
    </source>
</evidence>
<dbReference type="SUPFAM" id="SSF56935">
    <property type="entry name" value="Porins"/>
    <property type="match status" value="1"/>
</dbReference>
<dbReference type="GO" id="GO:0009279">
    <property type="term" value="C:cell outer membrane"/>
    <property type="evidence" value="ECO:0007669"/>
    <property type="project" value="UniProtKB-SubCell"/>
</dbReference>
<dbReference type="Pfam" id="PF04773">
    <property type="entry name" value="FecR"/>
    <property type="match status" value="1"/>
</dbReference>
<dbReference type="SMART" id="SM00028">
    <property type="entry name" value="TPR"/>
    <property type="match status" value="4"/>
</dbReference>
<dbReference type="Gene3D" id="1.25.40.10">
    <property type="entry name" value="Tetratricopeptide repeat domain"/>
    <property type="match status" value="2"/>
</dbReference>
<dbReference type="PANTHER" id="PTHR38731">
    <property type="entry name" value="LIPL45-RELATED LIPOPROTEIN-RELATED"/>
    <property type="match status" value="1"/>
</dbReference>
<evidence type="ECO:0000256" key="2">
    <source>
        <dbReference type="ARBA" id="ARBA00023136"/>
    </source>
</evidence>
<keyword evidence="7" id="KW-1185">Reference proteome</keyword>
<dbReference type="AlphaFoldDB" id="A0A7W9Y2C6"/>
<comment type="caution">
    <text evidence="6">The sequence shown here is derived from an EMBL/GenBank/DDBJ whole genome shotgun (WGS) entry which is preliminary data.</text>
</comment>
<dbReference type="Gene3D" id="2.60.120.1440">
    <property type="match status" value="1"/>
</dbReference>
<dbReference type="EMBL" id="JACHEG010000001">
    <property type="protein sequence ID" value="MBB6160671.1"/>
    <property type="molecule type" value="Genomic_DNA"/>
</dbReference>
<dbReference type="InterPro" id="IPR036942">
    <property type="entry name" value="Beta-barrel_TonB_sf"/>
</dbReference>
<evidence type="ECO:0000313" key="6">
    <source>
        <dbReference type="EMBL" id="MBB6160671.1"/>
    </source>
</evidence>
<evidence type="ECO:0000259" key="5">
    <source>
        <dbReference type="Pfam" id="PF04773"/>
    </source>
</evidence>
<protein>
    <submittedName>
        <fullName evidence="6">Tetratricopeptide (TPR) repeat protein</fullName>
    </submittedName>
</protein>
<dbReference type="SUPFAM" id="SSF48452">
    <property type="entry name" value="TPR-like"/>
    <property type="match status" value="2"/>
</dbReference>
<proteinExistence type="predicted"/>
<feature type="domain" description="FecR protein" evidence="5">
    <location>
        <begin position="78"/>
        <end position="174"/>
    </location>
</feature>